<organism evidence="2 3">
    <name type="scientific">Sutcliffiella horikoshii</name>
    <dbReference type="NCBI Taxonomy" id="79883"/>
    <lineage>
        <taxon>Bacteria</taxon>
        <taxon>Bacillati</taxon>
        <taxon>Bacillota</taxon>
        <taxon>Bacilli</taxon>
        <taxon>Bacillales</taxon>
        <taxon>Bacillaceae</taxon>
        <taxon>Sutcliffiella</taxon>
    </lineage>
</organism>
<feature type="transmembrane region" description="Helical" evidence="1">
    <location>
        <begin position="31"/>
        <end position="52"/>
    </location>
</feature>
<evidence type="ECO:0000256" key="1">
    <source>
        <dbReference type="SAM" id="Phobius"/>
    </source>
</evidence>
<protein>
    <submittedName>
        <fullName evidence="2">Uncharacterized protein</fullName>
    </submittedName>
</protein>
<comment type="caution">
    <text evidence="2">The sequence shown here is derived from an EMBL/GenBank/DDBJ whole genome shotgun (WGS) entry which is preliminary data.</text>
</comment>
<evidence type="ECO:0000313" key="2">
    <source>
        <dbReference type="EMBL" id="TYS60749.1"/>
    </source>
</evidence>
<keyword evidence="1" id="KW-0472">Membrane</keyword>
<dbReference type="RefSeq" id="WP_148964561.1">
    <property type="nucleotide sequence ID" value="NZ_VTEU01000001.1"/>
</dbReference>
<evidence type="ECO:0000313" key="3">
    <source>
        <dbReference type="Proteomes" id="UP000323393"/>
    </source>
</evidence>
<name>A0AA94WQ47_9BACI</name>
<proteinExistence type="predicted"/>
<gene>
    <name evidence="2" type="ORF">FZC74_00145</name>
</gene>
<reference evidence="2 3" key="1">
    <citation type="submission" date="2019-08" db="EMBL/GenBank/DDBJ databases">
        <title>Bacillus genomes from the desert of Cuatro Cienegas, Coahuila.</title>
        <authorList>
            <person name="Olmedo-Alvarez G."/>
        </authorList>
    </citation>
    <scope>NUCLEOTIDE SEQUENCE [LARGE SCALE GENOMIC DNA]</scope>
    <source>
        <strain evidence="2 3">CH88_3T</strain>
    </source>
</reference>
<sequence>MVGIAIIIGFVFGVVKLLAWGYNQILSIDPIISVALITGVLTVTGTTLSITIPQYLKKRIEIEQHLRIKKSENYMEELLIFITY</sequence>
<dbReference type="EMBL" id="VTEU01000001">
    <property type="protein sequence ID" value="TYS60749.1"/>
    <property type="molecule type" value="Genomic_DNA"/>
</dbReference>
<accession>A0AA94WQ47</accession>
<dbReference type="Proteomes" id="UP000323393">
    <property type="component" value="Unassembled WGS sequence"/>
</dbReference>
<dbReference type="AlphaFoldDB" id="A0AA94WQ47"/>
<keyword evidence="1" id="KW-1133">Transmembrane helix</keyword>
<keyword evidence="1" id="KW-0812">Transmembrane</keyword>